<reference evidence="1 2" key="1">
    <citation type="journal article" date="2020" name="BMC Genomics">
        <title>Intraspecific diversification of the crop wild relative Brassica cretica Lam. using demographic model selection.</title>
        <authorList>
            <person name="Kioukis A."/>
            <person name="Michalopoulou V.A."/>
            <person name="Briers L."/>
            <person name="Pirintsos S."/>
            <person name="Studholme D.J."/>
            <person name="Pavlidis P."/>
            <person name="Sarris P.F."/>
        </authorList>
    </citation>
    <scope>NUCLEOTIDE SEQUENCE [LARGE SCALE GENOMIC DNA]</scope>
    <source>
        <strain evidence="2">cv. PFS-1207/04</strain>
    </source>
</reference>
<sequence>MKLLMDFSECGLRSPGVSQQIVTEKTKKSEGSPYGNLLVYCYSLIRQDMTVPKRSDKPLRLELDANVMMITGDQLSIGIETGRRLGTGTHMNPSSSLLGN</sequence>
<gene>
    <name evidence="1" type="ORF">DY000_02059845</name>
</gene>
<protein>
    <submittedName>
        <fullName evidence="1">Uncharacterized protein</fullName>
    </submittedName>
</protein>
<evidence type="ECO:0000313" key="1">
    <source>
        <dbReference type="EMBL" id="KAF3521119.1"/>
    </source>
</evidence>
<organism evidence="1 2">
    <name type="scientific">Brassica cretica</name>
    <name type="common">Mustard</name>
    <dbReference type="NCBI Taxonomy" id="69181"/>
    <lineage>
        <taxon>Eukaryota</taxon>
        <taxon>Viridiplantae</taxon>
        <taxon>Streptophyta</taxon>
        <taxon>Embryophyta</taxon>
        <taxon>Tracheophyta</taxon>
        <taxon>Spermatophyta</taxon>
        <taxon>Magnoliopsida</taxon>
        <taxon>eudicotyledons</taxon>
        <taxon>Gunneridae</taxon>
        <taxon>Pentapetalae</taxon>
        <taxon>rosids</taxon>
        <taxon>malvids</taxon>
        <taxon>Brassicales</taxon>
        <taxon>Brassicaceae</taxon>
        <taxon>Brassiceae</taxon>
        <taxon>Brassica</taxon>
    </lineage>
</organism>
<dbReference type="Gene3D" id="3.40.1110.10">
    <property type="entry name" value="Calcium-transporting ATPase, cytoplasmic domain N"/>
    <property type="match status" value="1"/>
</dbReference>
<dbReference type="Gene3D" id="3.40.50.1000">
    <property type="entry name" value="HAD superfamily/HAD-like"/>
    <property type="match status" value="1"/>
</dbReference>
<dbReference type="Proteomes" id="UP000266723">
    <property type="component" value="Unassembled WGS sequence"/>
</dbReference>
<comment type="caution">
    <text evidence="1">The sequence shown here is derived from an EMBL/GenBank/DDBJ whole genome shotgun (WGS) entry which is preliminary data.</text>
</comment>
<accession>A0ABQ7B4V9</accession>
<dbReference type="EMBL" id="QGKV02001556">
    <property type="protein sequence ID" value="KAF3521119.1"/>
    <property type="molecule type" value="Genomic_DNA"/>
</dbReference>
<name>A0ABQ7B4V9_BRACR</name>
<evidence type="ECO:0000313" key="2">
    <source>
        <dbReference type="Proteomes" id="UP000266723"/>
    </source>
</evidence>
<keyword evidence="2" id="KW-1185">Reference proteome</keyword>
<dbReference type="InterPro" id="IPR023299">
    <property type="entry name" value="ATPase_P-typ_cyto_dom_N"/>
</dbReference>
<dbReference type="InterPro" id="IPR023214">
    <property type="entry name" value="HAD_sf"/>
</dbReference>
<proteinExistence type="predicted"/>